<dbReference type="EMBL" id="JAMZED010000012">
    <property type="protein sequence ID" value="MCR6504398.1"/>
    <property type="molecule type" value="Genomic_DNA"/>
</dbReference>
<protein>
    <submittedName>
        <fullName evidence="1">DUF3244 domain-containing protein</fullName>
    </submittedName>
</protein>
<comment type="caution">
    <text evidence="1">The sequence shown here is derived from an EMBL/GenBank/DDBJ whole genome shotgun (WGS) entry which is preliminary data.</text>
</comment>
<sequence>MKAKLLMILGALLFILPINGSITTHHKKRQIKIYKETSRSKVTTRVPIDYTIEVTGDENYLQIVFPFPLYEADITVTDKDGNVVIEENQTNSYEGKVLYVHSPKAYPYTLVLTSTTVDITGEITLEEEN</sequence>
<accession>A0A9X2NQN2</accession>
<dbReference type="AlphaFoldDB" id="A0A9X2NQN2"/>
<evidence type="ECO:0000313" key="1">
    <source>
        <dbReference type="EMBL" id="MCR6504398.1"/>
    </source>
</evidence>
<dbReference type="RefSeq" id="WP_257931201.1">
    <property type="nucleotide sequence ID" value="NZ_JAMZED010000012.1"/>
</dbReference>
<dbReference type="Gene3D" id="2.60.40.3080">
    <property type="match status" value="1"/>
</dbReference>
<reference evidence="1" key="1">
    <citation type="journal article" date="2022" name="Arch. Microbiol.">
        <title>Bacteroides muris sp. nov. isolated from the cecum of wild-derived house mice.</title>
        <authorList>
            <person name="Fokt H."/>
            <person name="Unni R."/>
            <person name="Repnik U."/>
            <person name="Schmitz R.A."/>
            <person name="Bramkamp M."/>
            <person name="Baines J.F."/>
            <person name="Unterweger D."/>
        </authorList>
    </citation>
    <scope>NUCLEOTIDE SEQUENCE</scope>
    <source>
        <strain evidence="1">KH365_2</strain>
    </source>
</reference>
<dbReference type="Pfam" id="PF11589">
    <property type="entry name" value="DUF3244"/>
    <property type="match status" value="1"/>
</dbReference>
<proteinExistence type="predicted"/>
<gene>
    <name evidence="1" type="ORF">M1B79_06795</name>
</gene>
<dbReference type="Proteomes" id="UP001143192">
    <property type="component" value="Unassembled WGS sequence"/>
</dbReference>
<keyword evidence="2" id="KW-1185">Reference proteome</keyword>
<organism evidence="1 2">
    <name type="scientific">Bacteroides muris</name>
    <name type="common">ex Fokt et al. 2023</name>
    <dbReference type="NCBI Taxonomy" id="2937417"/>
    <lineage>
        <taxon>Bacteria</taxon>
        <taxon>Pseudomonadati</taxon>
        <taxon>Bacteroidota</taxon>
        <taxon>Bacteroidia</taxon>
        <taxon>Bacteroidales</taxon>
        <taxon>Bacteroidaceae</taxon>
        <taxon>Bacteroides</taxon>
    </lineage>
</organism>
<evidence type="ECO:0000313" key="2">
    <source>
        <dbReference type="Proteomes" id="UP001143192"/>
    </source>
</evidence>
<name>A0A9X2NQN2_9BACE</name>
<reference evidence="1" key="2">
    <citation type="submission" date="2022-04" db="EMBL/GenBank/DDBJ databases">
        <authorList>
            <person name="Fokt H."/>
            <person name="Baines J."/>
        </authorList>
    </citation>
    <scope>NUCLEOTIDE SEQUENCE</scope>
    <source>
        <strain evidence="1">KH365_2</strain>
    </source>
</reference>
<dbReference type="InterPro" id="IPR021638">
    <property type="entry name" value="DUF3244"/>
</dbReference>